<dbReference type="EMBL" id="JACDXW010000006">
    <property type="protein sequence ID" value="MCB5364597.1"/>
    <property type="molecule type" value="Genomic_DNA"/>
</dbReference>
<name>A0ABS8CEW8_9BURK</name>
<reference evidence="1 2" key="1">
    <citation type="submission" date="2020-07" db="EMBL/GenBank/DDBJ databases">
        <title>Pusillimonas sp. nov., isolated from poultry manure in Taiwan.</title>
        <authorList>
            <person name="Lin S.-Y."/>
            <person name="Tang Y.-S."/>
            <person name="Young C.-C."/>
        </authorList>
    </citation>
    <scope>NUCLEOTIDE SEQUENCE [LARGE SCALE GENOMIC DNA]</scope>
    <source>
        <strain evidence="1 2">CC-YST705</strain>
    </source>
</reference>
<dbReference type="RefSeq" id="WP_226955009.1">
    <property type="nucleotide sequence ID" value="NZ_JACDXW010000006.1"/>
</dbReference>
<evidence type="ECO:0000313" key="2">
    <source>
        <dbReference type="Proteomes" id="UP000776983"/>
    </source>
</evidence>
<evidence type="ECO:0000313" key="1">
    <source>
        <dbReference type="EMBL" id="MCB5364597.1"/>
    </source>
</evidence>
<organism evidence="1 2">
    <name type="scientific">Mesopusillimonas faecipullorum</name>
    <dbReference type="NCBI Taxonomy" id="2755040"/>
    <lineage>
        <taxon>Bacteria</taxon>
        <taxon>Pseudomonadati</taxon>
        <taxon>Pseudomonadota</taxon>
        <taxon>Betaproteobacteria</taxon>
        <taxon>Burkholderiales</taxon>
        <taxon>Alcaligenaceae</taxon>
        <taxon>Mesopusillimonas</taxon>
    </lineage>
</organism>
<dbReference type="Proteomes" id="UP000776983">
    <property type="component" value="Unassembled WGS sequence"/>
</dbReference>
<comment type="caution">
    <text evidence="1">The sequence shown here is derived from an EMBL/GenBank/DDBJ whole genome shotgun (WGS) entry which is preliminary data.</text>
</comment>
<accession>A0ABS8CEW8</accession>
<evidence type="ECO:0008006" key="3">
    <source>
        <dbReference type="Google" id="ProtNLM"/>
    </source>
</evidence>
<proteinExistence type="predicted"/>
<sequence>MSKSRLSEKELRSLRKDMLRARVQLERHSLARGSRHLANDLSPGSLLRSVLPVGLTSKRPSDWLFEGVGLVRRYPYLFSAASAIFSGVRRRRRLWHIGAGLALSWALTRAKRKEYDDEHA</sequence>
<protein>
    <recommendedName>
        <fullName evidence="3">DUF3618 domain-containing protein</fullName>
    </recommendedName>
</protein>
<keyword evidence="2" id="KW-1185">Reference proteome</keyword>
<gene>
    <name evidence="1" type="ORF">H0484_12650</name>
</gene>